<dbReference type="RefSeq" id="WP_243802663.1">
    <property type="nucleotide sequence ID" value="NZ_JALHAT010000046.1"/>
</dbReference>
<organism evidence="2 3">
    <name type="scientific">Novosphingobium mangrovi</name>
    <name type="common">ex Hu et al. 2023</name>
    <dbReference type="NCBI Taxonomy" id="2930094"/>
    <lineage>
        <taxon>Bacteria</taxon>
        <taxon>Pseudomonadati</taxon>
        <taxon>Pseudomonadota</taxon>
        <taxon>Alphaproteobacteria</taxon>
        <taxon>Sphingomonadales</taxon>
        <taxon>Sphingomonadaceae</taxon>
        <taxon>Novosphingobium</taxon>
    </lineage>
</organism>
<protein>
    <recommendedName>
        <fullName evidence="4">Outer membrane protein beta-barrel domain-containing protein</fullName>
    </recommendedName>
</protein>
<reference evidence="2" key="1">
    <citation type="submission" date="2022-03" db="EMBL/GenBank/DDBJ databases">
        <title>Identification of a novel bacterium isolated from mangrove sediments.</title>
        <authorList>
            <person name="Pan X."/>
        </authorList>
    </citation>
    <scope>NUCLEOTIDE SEQUENCE</scope>
    <source>
        <strain evidence="2">B2637</strain>
    </source>
</reference>
<proteinExistence type="predicted"/>
<keyword evidence="1" id="KW-0732">Signal</keyword>
<sequence>MRAIFGKTWRSSLKQVFCALTLASGMQSLPAHAQEQTAASGEEEKAAEDPTKISTRVGAAYAGELSASGSLAIGPKFKINGRVAKSGQWSLGASYLLPVAILTFAAGRSELDTGVKQTRYSLGGFVPLNSLGLKTGKWQVFVPFGYSYTNSRQPVTDLDVQDGIPMQISSNSGYVGLFTIRPLTQRMTLMAGGNFTKGTRGFSGYAVAGGLSYHLGPNDTVALRASHIDNTFGQKQRIGLSYQHEF</sequence>
<comment type="caution">
    <text evidence="2">The sequence shown here is derived from an EMBL/GenBank/DDBJ whole genome shotgun (WGS) entry which is preliminary data.</text>
</comment>
<accession>A0ABT0AHC7</accession>
<evidence type="ECO:0000313" key="3">
    <source>
        <dbReference type="Proteomes" id="UP001162802"/>
    </source>
</evidence>
<keyword evidence="3" id="KW-1185">Reference proteome</keyword>
<evidence type="ECO:0000313" key="2">
    <source>
        <dbReference type="EMBL" id="MCJ1962601.1"/>
    </source>
</evidence>
<feature type="chain" id="PRO_5047055689" description="Outer membrane protein beta-barrel domain-containing protein" evidence="1">
    <location>
        <begin position="34"/>
        <end position="246"/>
    </location>
</feature>
<name>A0ABT0AHC7_9SPHN</name>
<dbReference type="Proteomes" id="UP001162802">
    <property type="component" value="Unassembled WGS sequence"/>
</dbReference>
<evidence type="ECO:0008006" key="4">
    <source>
        <dbReference type="Google" id="ProtNLM"/>
    </source>
</evidence>
<feature type="signal peptide" evidence="1">
    <location>
        <begin position="1"/>
        <end position="33"/>
    </location>
</feature>
<dbReference type="EMBL" id="JALHAT010000046">
    <property type="protein sequence ID" value="MCJ1962601.1"/>
    <property type="molecule type" value="Genomic_DNA"/>
</dbReference>
<evidence type="ECO:0000256" key="1">
    <source>
        <dbReference type="SAM" id="SignalP"/>
    </source>
</evidence>
<gene>
    <name evidence="2" type="ORF">MTR65_18060</name>
</gene>